<dbReference type="Pfam" id="PF00743">
    <property type="entry name" value="FMO-like"/>
    <property type="match status" value="2"/>
</dbReference>
<dbReference type="Gene3D" id="3.50.50.60">
    <property type="entry name" value="FAD/NAD(P)-binding domain"/>
    <property type="match status" value="2"/>
</dbReference>
<dbReference type="PRINTS" id="PR00419">
    <property type="entry name" value="ADXRDTASE"/>
</dbReference>
<reference evidence="5 6" key="1">
    <citation type="submission" date="2018-10" db="EMBL/GenBank/DDBJ databases">
        <title>Genome sequence of Verticillium nonalfalfae VnAa140.</title>
        <authorList>
            <person name="Stajich J.E."/>
            <person name="Kasson M.T."/>
        </authorList>
    </citation>
    <scope>NUCLEOTIDE SEQUENCE [LARGE SCALE GENOMIC DNA]</scope>
    <source>
        <strain evidence="5 6">VnAa140</strain>
    </source>
</reference>
<keyword evidence="3" id="KW-0274">FAD</keyword>
<comment type="similarity">
    <text evidence="1">Belongs to the FMO family.</text>
</comment>
<keyword evidence="2" id="KW-0285">Flavoprotein</keyword>
<organism evidence="5 6">
    <name type="scientific">Verticillium nonalfalfae</name>
    <dbReference type="NCBI Taxonomy" id="1051616"/>
    <lineage>
        <taxon>Eukaryota</taxon>
        <taxon>Fungi</taxon>
        <taxon>Dikarya</taxon>
        <taxon>Ascomycota</taxon>
        <taxon>Pezizomycotina</taxon>
        <taxon>Sordariomycetes</taxon>
        <taxon>Hypocreomycetidae</taxon>
        <taxon>Glomerellales</taxon>
        <taxon>Plectosphaerellaceae</taxon>
        <taxon>Verticillium</taxon>
    </lineage>
</organism>
<dbReference type="AlphaFoldDB" id="A0A3M9YKA0"/>
<comment type="caution">
    <text evidence="5">The sequence shown here is derived from an EMBL/GenBank/DDBJ whole genome shotgun (WGS) entry which is preliminary data.</text>
</comment>
<dbReference type="InterPro" id="IPR050346">
    <property type="entry name" value="FMO-like"/>
</dbReference>
<dbReference type="GO" id="GO:0050661">
    <property type="term" value="F:NADP binding"/>
    <property type="evidence" value="ECO:0007669"/>
    <property type="project" value="InterPro"/>
</dbReference>
<evidence type="ECO:0000313" key="6">
    <source>
        <dbReference type="Proteomes" id="UP000267145"/>
    </source>
</evidence>
<dbReference type="PANTHER" id="PTHR23023">
    <property type="entry name" value="DIMETHYLANILINE MONOOXYGENASE"/>
    <property type="match status" value="1"/>
</dbReference>
<dbReference type="RefSeq" id="XP_028498550.1">
    <property type="nucleotide sequence ID" value="XM_028642178.1"/>
</dbReference>
<dbReference type="SUPFAM" id="SSF51905">
    <property type="entry name" value="FAD/NAD(P)-binding domain"/>
    <property type="match status" value="2"/>
</dbReference>
<gene>
    <name evidence="5" type="ORF">D7B24_008083</name>
</gene>
<evidence type="ECO:0000256" key="1">
    <source>
        <dbReference type="ARBA" id="ARBA00009183"/>
    </source>
</evidence>
<evidence type="ECO:0000313" key="5">
    <source>
        <dbReference type="EMBL" id="RNJ60392.1"/>
    </source>
</evidence>
<evidence type="ECO:0000256" key="3">
    <source>
        <dbReference type="ARBA" id="ARBA00022827"/>
    </source>
</evidence>
<accession>A0A3M9YKA0</accession>
<name>A0A3M9YKA0_9PEZI</name>
<dbReference type="Proteomes" id="UP000267145">
    <property type="component" value="Unassembled WGS sequence"/>
</dbReference>
<evidence type="ECO:0000256" key="4">
    <source>
        <dbReference type="ARBA" id="ARBA00023002"/>
    </source>
</evidence>
<protein>
    <recommendedName>
        <fullName evidence="7">FAD/NAD(P)-binding domain-containing protein</fullName>
    </recommendedName>
</protein>
<dbReference type="GeneID" id="39611772"/>
<sequence>MVDDLQHQDSQRITIGVMTFAGMWCAICRLAVPNVWCLLCLWQLLGVCSLWFRGHVAIDAKMASTEEKRARSPNPANQDAMVAIKRVAVIGAGPGGAIAVDALAKEKAFDLIRVFERREAAGGCWLGDTTPPPLLTDLEALANRTADPPVDIPDRLPAQTPKLTQPRFADSSVYPYLETNVDAIPMSFSQEPIPSDRSPHSVALHGEDTPFRHWTVIRRYLQSLLERDGYEDLVSYSTTVERVEKVGHEWKLTLRRDGERSDYWWTEWFDAVVVASGHYSVPYVPAIPGLDTFEKLRPGSVLHSKNFRGRDHYRGKRVVVVGASVSAADIAYDVASVAQTPVHAVVDGHRANLYFGDEAFNHPRIARRSDIARVDGRTVHFADGREPARDVDAIIFGTGYTWTLPFLPGVEVRNNRVPGLYQHVVYQQDPTLLFVGAVAAGLTFKIFEWQAVLAARLLAGRATLPPLADQQKWEADRIAAFGDGPRFALVHPHFEDYFNELRRLAGPGENGLGRQLPVFDRAWFKSFLDGHERRKNMWQRLNAKAWDEAGVDELNLGTVPGAGRKTIEAPPAYDWDTIRKLPLLLQALQGLNTKAF</sequence>
<evidence type="ECO:0008006" key="7">
    <source>
        <dbReference type="Google" id="ProtNLM"/>
    </source>
</evidence>
<dbReference type="InterPro" id="IPR020946">
    <property type="entry name" value="Flavin_mOase-like"/>
</dbReference>
<keyword evidence="6" id="KW-1185">Reference proteome</keyword>
<dbReference type="GO" id="GO:0004499">
    <property type="term" value="F:N,N-dimethylaniline monooxygenase activity"/>
    <property type="evidence" value="ECO:0007669"/>
    <property type="project" value="InterPro"/>
</dbReference>
<proteinExistence type="inferred from homology"/>
<dbReference type="EMBL" id="RBVV01000007">
    <property type="protein sequence ID" value="RNJ60392.1"/>
    <property type="molecule type" value="Genomic_DNA"/>
</dbReference>
<dbReference type="GO" id="GO:0050660">
    <property type="term" value="F:flavin adenine dinucleotide binding"/>
    <property type="evidence" value="ECO:0007669"/>
    <property type="project" value="InterPro"/>
</dbReference>
<dbReference type="InterPro" id="IPR036188">
    <property type="entry name" value="FAD/NAD-bd_sf"/>
</dbReference>
<keyword evidence="4" id="KW-0560">Oxidoreductase</keyword>
<evidence type="ECO:0000256" key="2">
    <source>
        <dbReference type="ARBA" id="ARBA00022630"/>
    </source>
</evidence>